<keyword evidence="3" id="KW-1185">Reference proteome</keyword>
<sequence length="106" mass="11363">MNYPIIAALALLAGATTAAQADPANALGRAVGSFSSGVSQAAMQPLINSQPQWVTIAPRSKEECFAESNDVINSTFVRCRRGRQELTRFDAAGNRVVLSERGIPEW</sequence>
<reference evidence="2 3" key="1">
    <citation type="journal article" date="2011" name="J. Bacteriol.">
        <title>Genome sequence of Salinisphaera shabanensis, a gammaproteobacterium from the harsh, variable environment of the brine-seawater interface of the Shaban Deep in the Red Sea.</title>
        <authorList>
            <person name="Antunes A."/>
            <person name="Alam I."/>
            <person name="Bajic V.B."/>
            <person name="Stingl U."/>
        </authorList>
    </citation>
    <scope>NUCLEOTIDE SEQUENCE [LARGE SCALE GENOMIC DNA]</scope>
    <source>
        <strain evidence="2 3">E1L3A</strain>
    </source>
</reference>
<dbReference type="Proteomes" id="UP000006242">
    <property type="component" value="Unassembled WGS sequence"/>
</dbReference>
<accession>U2FVQ0</accession>
<name>U2FVQ0_9GAMM</name>
<reference evidence="2 3" key="2">
    <citation type="journal article" date="2013" name="PLoS ONE">
        <title>INDIGO - INtegrated Data Warehouse of MIcrobial GenOmes with Examples from the Red Sea Extremophiles.</title>
        <authorList>
            <person name="Alam I."/>
            <person name="Antunes A."/>
            <person name="Kamau A.A."/>
            <person name="Ba Alawi W."/>
            <person name="Kalkatawi M."/>
            <person name="Stingl U."/>
            <person name="Bajic V.B."/>
        </authorList>
    </citation>
    <scope>NUCLEOTIDE SEQUENCE [LARGE SCALE GENOMIC DNA]</scope>
    <source>
        <strain evidence="2 3">E1L3A</strain>
    </source>
</reference>
<feature type="signal peptide" evidence="1">
    <location>
        <begin position="1"/>
        <end position="21"/>
    </location>
</feature>
<organism evidence="2 3">
    <name type="scientific">Salinisphaera shabanensis E1L3A</name>
    <dbReference type="NCBI Taxonomy" id="1033802"/>
    <lineage>
        <taxon>Bacteria</taxon>
        <taxon>Pseudomonadati</taxon>
        <taxon>Pseudomonadota</taxon>
        <taxon>Gammaproteobacteria</taxon>
        <taxon>Salinisphaerales</taxon>
        <taxon>Salinisphaeraceae</taxon>
        <taxon>Salinisphaera</taxon>
    </lineage>
</organism>
<protein>
    <submittedName>
        <fullName evidence="2">Uncharacterized protein</fullName>
    </submittedName>
</protein>
<dbReference type="AlphaFoldDB" id="U2FVQ0"/>
<dbReference type="STRING" id="1033802.SSPSH_000843"/>
<keyword evidence="1" id="KW-0732">Signal</keyword>
<comment type="caution">
    <text evidence="2">The sequence shown here is derived from an EMBL/GenBank/DDBJ whole genome shotgun (WGS) entry which is preliminary data.</text>
</comment>
<gene>
    <name evidence="2" type="ORF">SSPSH_000843</name>
</gene>
<evidence type="ECO:0000313" key="2">
    <source>
        <dbReference type="EMBL" id="ERJ19979.1"/>
    </source>
</evidence>
<dbReference type="RefSeq" id="WP_006913841.1">
    <property type="nucleotide sequence ID" value="NZ_AFNV02000005.1"/>
</dbReference>
<dbReference type="OrthoDB" id="2664633at2"/>
<dbReference type="EMBL" id="AFNV02000005">
    <property type="protein sequence ID" value="ERJ19979.1"/>
    <property type="molecule type" value="Genomic_DNA"/>
</dbReference>
<proteinExistence type="predicted"/>
<evidence type="ECO:0000256" key="1">
    <source>
        <dbReference type="SAM" id="SignalP"/>
    </source>
</evidence>
<evidence type="ECO:0000313" key="3">
    <source>
        <dbReference type="Proteomes" id="UP000006242"/>
    </source>
</evidence>
<feature type="chain" id="PRO_5004628046" evidence="1">
    <location>
        <begin position="22"/>
        <end position="106"/>
    </location>
</feature>